<dbReference type="EMBL" id="JAIFTH010001634">
    <property type="protein sequence ID" value="KAG9508482.1"/>
    <property type="molecule type" value="Genomic_DNA"/>
</dbReference>
<reference evidence="11 12" key="1">
    <citation type="submission" date="2020-10" db="EMBL/GenBank/DDBJ databases">
        <authorList>
            <person name="Klimov P.B."/>
            <person name="Dyachkov S.M."/>
            <person name="Chetverikov P.E."/>
        </authorList>
    </citation>
    <scope>NUCLEOTIDE SEQUENCE [LARGE SCALE GENOMIC DNA]</scope>
    <source>
        <strain evidence="11">BMOC 18-1129-001#AD2665</strain>
        <tissue evidence="11">Entire mites</tissue>
    </source>
</reference>
<dbReference type="Proteomes" id="UP000825002">
    <property type="component" value="Unassembled WGS sequence"/>
</dbReference>
<evidence type="ECO:0000256" key="3">
    <source>
        <dbReference type="ARBA" id="ARBA00022473"/>
    </source>
</evidence>
<protein>
    <submittedName>
        <fullName evidence="11">Homeotic protein ultrabithorax</fullName>
    </submittedName>
</protein>
<comment type="subcellular location">
    <subcellularLocation>
        <location evidence="1 7 8">Nucleus</location>
    </subcellularLocation>
</comment>
<feature type="compositionally biased region" description="Low complexity" evidence="9">
    <location>
        <begin position="95"/>
        <end position="106"/>
    </location>
</feature>
<evidence type="ECO:0000256" key="5">
    <source>
        <dbReference type="ARBA" id="ARBA00023155"/>
    </source>
</evidence>
<keyword evidence="4 7" id="KW-0238">DNA-binding</keyword>
<keyword evidence="3" id="KW-0217">Developmental protein</keyword>
<comment type="similarity">
    <text evidence="2">Belongs to the Antp homeobox family.</text>
</comment>
<feature type="domain" description="Homeobox" evidence="10">
    <location>
        <begin position="193"/>
        <end position="253"/>
    </location>
</feature>
<keyword evidence="5 7" id="KW-0371">Homeobox</keyword>
<dbReference type="InterPro" id="IPR017970">
    <property type="entry name" value="Homeobox_CS"/>
</dbReference>
<feature type="non-terminal residue" evidence="11">
    <location>
        <position position="293"/>
    </location>
</feature>
<feature type="region of interest" description="Disordered" evidence="9">
    <location>
        <begin position="33"/>
        <end position="114"/>
    </location>
</feature>
<dbReference type="Pfam" id="PF00046">
    <property type="entry name" value="Homeodomain"/>
    <property type="match status" value="1"/>
</dbReference>
<dbReference type="CDD" id="cd00086">
    <property type="entry name" value="homeodomain"/>
    <property type="match status" value="1"/>
</dbReference>
<evidence type="ECO:0000256" key="2">
    <source>
        <dbReference type="ARBA" id="ARBA00009107"/>
    </source>
</evidence>
<proteinExistence type="inferred from homology"/>
<dbReference type="PANTHER" id="PTHR45659:SF4">
    <property type="entry name" value="HOMEOBOX PROTEIN ABDOMINAL-A"/>
    <property type="match status" value="1"/>
</dbReference>
<evidence type="ECO:0000256" key="9">
    <source>
        <dbReference type="SAM" id="MobiDB-lite"/>
    </source>
</evidence>
<evidence type="ECO:0000256" key="6">
    <source>
        <dbReference type="ARBA" id="ARBA00023242"/>
    </source>
</evidence>
<dbReference type="PANTHER" id="PTHR45659">
    <property type="entry name" value="HOMEOBOX PROTEIN HOX"/>
    <property type="match status" value="1"/>
</dbReference>
<feature type="non-terminal residue" evidence="11">
    <location>
        <position position="1"/>
    </location>
</feature>
<dbReference type="SUPFAM" id="SSF46689">
    <property type="entry name" value="Homeodomain-like"/>
    <property type="match status" value="1"/>
</dbReference>
<evidence type="ECO:0000256" key="7">
    <source>
        <dbReference type="PROSITE-ProRule" id="PRU00108"/>
    </source>
</evidence>
<organism evidence="11 12">
    <name type="scientific">Fragariocoptes setiger</name>
    <dbReference type="NCBI Taxonomy" id="1670756"/>
    <lineage>
        <taxon>Eukaryota</taxon>
        <taxon>Metazoa</taxon>
        <taxon>Ecdysozoa</taxon>
        <taxon>Arthropoda</taxon>
        <taxon>Chelicerata</taxon>
        <taxon>Arachnida</taxon>
        <taxon>Acari</taxon>
        <taxon>Acariformes</taxon>
        <taxon>Trombidiformes</taxon>
        <taxon>Prostigmata</taxon>
        <taxon>Eupodina</taxon>
        <taxon>Eriophyoidea</taxon>
        <taxon>Phytoptidae</taxon>
        <taxon>Fragariocoptes</taxon>
    </lineage>
</organism>
<dbReference type="InterPro" id="IPR050296">
    <property type="entry name" value="Antp_homeobox"/>
</dbReference>
<dbReference type="InterPro" id="IPR009057">
    <property type="entry name" value="Homeodomain-like_sf"/>
</dbReference>
<evidence type="ECO:0000313" key="11">
    <source>
        <dbReference type="EMBL" id="KAG9508482.1"/>
    </source>
</evidence>
<dbReference type="SMART" id="SM00389">
    <property type="entry name" value="HOX"/>
    <property type="match status" value="1"/>
</dbReference>
<keyword evidence="12" id="KW-1185">Reference proteome</keyword>
<feature type="compositionally biased region" description="Basic residues" evidence="9">
    <location>
        <begin position="82"/>
        <end position="94"/>
    </location>
</feature>
<dbReference type="InterPro" id="IPR001356">
    <property type="entry name" value="HD"/>
</dbReference>
<dbReference type="InterPro" id="IPR020479">
    <property type="entry name" value="HD_metazoa"/>
</dbReference>
<keyword evidence="6 7" id="KW-0539">Nucleus</keyword>
<feature type="compositionally biased region" description="Low complexity" evidence="9">
    <location>
        <begin position="44"/>
        <end position="81"/>
    </location>
</feature>
<evidence type="ECO:0000256" key="1">
    <source>
        <dbReference type="ARBA" id="ARBA00004123"/>
    </source>
</evidence>
<evidence type="ECO:0000256" key="4">
    <source>
        <dbReference type="ARBA" id="ARBA00023125"/>
    </source>
</evidence>
<evidence type="ECO:0000313" key="12">
    <source>
        <dbReference type="Proteomes" id="UP000825002"/>
    </source>
</evidence>
<dbReference type="PROSITE" id="PS00027">
    <property type="entry name" value="HOMEOBOX_1"/>
    <property type="match status" value="1"/>
</dbReference>
<feature type="DNA-binding region" description="Homeobox" evidence="7">
    <location>
        <begin position="195"/>
        <end position="254"/>
    </location>
</feature>
<dbReference type="Gene3D" id="1.10.10.60">
    <property type="entry name" value="Homeodomain-like"/>
    <property type="match status" value="1"/>
</dbReference>
<evidence type="ECO:0000259" key="10">
    <source>
        <dbReference type="PROSITE" id="PS50071"/>
    </source>
</evidence>
<comment type="caution">
    <text evidence="11">The sequence shown here is derived from an EMBL/GenBank/DDBJ whole genome shotgun (WGS) entry which is preliminary data.</text>
</comment>
<gene>
    <name evidence="11" type="primary">Ubx</name>
    <name evidence="11" type="ORF">GZH46_03020</name>
</gene>
<feature type="region of interest" description="Disordered" evidence="9">
    <location>
        <begin position="252"/>
        <end position="293"/>
    </location>
</feature>
<dbReference type="PROSITE" id="PS50071">
    <property type="entry name" value="HOMEOBOX_2"/>
    <property type="match status" value="1"/>
</dbReference>
<name>A0ABQ7S527_9ACAR</name>
<dbReference type="PRINTS" id="PR00024">
    <property type="entry name" value="HOMEOBOX"/>
</dbReference>
<sequence length="293" mass="33451">QQHQHHQHQHQQPTVQAASGYNQAALNSVINAGPQYGVGHHMGHQQQQQQQSQQPQPQPQHQHQQQQQQHHQQAMTATAQHQPHKNHHHNHHQPPIHQQPIQQQLKHQTHSPHSTVSVGAVNQAAHHQLEHQSSTAASVQLAASASIAAVARQYELASYQTAAYSSLTQHHFPWMHNAMAGAHAHAYGVGGPPVRRRGRQTYTRYQTLELEKEFRTSHYLTRRRRIEMAHSLALSERQIKIWFQNRRMKQKKEAQAIREMNDQETRARTSSSSSQQQTNSASKNSANHTEHAK</sequence>
<evidence type="ECO:0000256" key="8">
    <source>
        <dbReference type="RuleBase" id="RU000682"/>
    </source>
</evidence>
<feature type="compositionally biased region" description="Basic and acidic residues" evidence="9">
    <location>
        <begin position="252"/>
        <end position="267"/>
    </location>
</feature>
<accession>A0ABQ7S527</accession>
<feature type="compositionally biased region" description="Low complexity" evidence="9">
    <location>
        <begin position="268"/>
        <end position="287"/>
    </location>
</feature>